<dbReference type="OMA" id="LEYYIAQ"/>
<name>A0A6A5CG29_NAEFO</name>
<feature type="coiled-coil region" evidence="1">
    <location>
        <begin position="361"/>
        <end position="439"/>
    </location>
</feature>
<dbReference type="OrthoDB" id="10257422at2759"/>
<keyword evidence="1" id="KW-0175">Coiled coil</keyword>
<dbReference type="AlphaFoldDB" id="A0A6A5CG29"/>
<keyword evidence="3" id="KW-1185">Reference proteome</keyword>
<dbReference type="VEuPathDB" id="AmoebaDB:NF0000540"/>
<feature type="coiled-coil region" evidence="1">
    <location>
        <begin position="297"/>
        <end position="331"/>
    </location>
</feature>
<comment type="caution">
    <text evidence="2">The sequence shown here is derived from an EMBL/GenBank/DDBJ whole genome shotgun (WGS) entry which is preliminary data.</text>
</comment>
<feature type="coiled-coil region" evidence="1">
    <location>
        <begin position="89"/>
        <end position="268"/>
    </location>
</feature>
<evidence type="ECO:0000313" key="2">
    <source>
        <dbReference type="EMBL" id="KAF0984215.1"/>
    </source>
</evidence>
<protein>
    <submittedName>
        <fullName evidence="2">Uncharacterized protein</fullName>
    </submittedName>
</protein>
<evidence type="ECO:0000313" key="3">
    <source>
        <dbReference type="Proteomes" id="UP000444721"/>
    </source>
</evidence>
<reference evidence="2 3" key="1">
    <citation type="journal article" date="2019" name="Sci. Rep.">
        <title>Nanopore sequencing improves the draft genome of the human pathogenic amoeba Naegleria fowleri.</title>
        <authorList>
            <person name="Liechti N."/>
            <person name="Schurch N."/>
            <person name="Bruggmann R."/>
            <person name="Wittwer M."/>
        </authorList>
    </citation>
    <scope>NUCLEOTIDE SEQUENCE [LARGE SCALE GENOMIC DNA]</scope>
    <source>
        <strain evidence="2 3">ATCC 30894</strain>
    </source>
</reference>
<dbReference type="Proteomes" id="UP000444721">
    <property type="component" value="Unassembled WGS sequence"/>
</dbReference>
<gene>
    <name evidence="2" type="ORF">FDP41_007392</name>
</gene>
<sequence>MPSDWKPSLYSKATPTTFLAQLNQSITSSVINNISTIPVNNNHNTFLNTSLTATIQTINYPQSPKQTQPEHADTMMPSKQPAFRDTAAIHVIETKVQEIEAERRKLSIECDTLKSENRWYRKKLTEMETTLRATEEKHELLKRSHEEQQIALATLEKSLNECKKKEKKRHHKHEQKKQQIQQSTEEIVALKEKLERKETRVKALEIETDYLQKQLEEIRDKNFEQKIKKYETDLYNEKLEKEMIQERVKALEKEKEKLESEIFETRLRCEKGATDIDILKKREQESQNQVTGLITENTSLKDKISFLEQKLNKYKRSIKQQTATIEKLQSKQKDPLSFNAWVQTEESFPSFEHVRSRDETITALNSQLDDVEEKNRQLKSQLEYYIAQVETNSNFNDDLLRENQNLKNVLNDMNRCRAKDEQRLRMLERELEIKDAEIEKRNKFIRRMNDSSLHYASNELYD</sequence>
<evidence type="ECO:0000256" key="1">
    <source>
        <dbReference type="SAM" id="Coils"/>
    </source>
</evidence>
<dbReference type="RefSeq" id="XP_044568928.1">
    <property type="nucleotide sequence ID" value="XM_044711132.1"/>
</dbReference>
<dbReference type="GeneID" id="68114610"/>
<proteinExistence type="predicted"/>
<dbReference type="EMBL" id="VFQX01000003">
    <property type="protein sequence ID" value="KAF0984215.1"/>
    <property type="molecule type" value="Genomic_DNA"/>
</dbReference>
<accession>A0A6A5CG29</accession>
<dbReference type="VEuPathDB" id="AmoebaDB:FDP41_007392"/>
<dbReference type="VEuPathDB" id="AmoebaDB:NfTy_002790"/>
<organism evidence="2 3">
    <name type="scientific">Naegleria fowleri</name>
    <name type="common">Brain eating amoeba</name>
    <dbReference type="NCBI Taxonomy" id="5763"/>
    <lineage>
        <taxon>Eukaryota</taxon>
        <taxon>Discoba</taxon>
        <taxon>Heterolobosea</taxon>
        <taxon>Tetramitia</taxon>
        <taxon>Eutetramitia</taxon>
        <taxon>Vahlkampfiidae</taxon>
        <taxon>Naegleria</taxon>
    </lineage>
</organism>